<name>A0AAX2AHK1_9BACT</name>
<organism evidence="3 4">
    <name type="scientific">Malaciobacter mytili LMG 24559</name>
    <dbReference type="NCBI Taxonomy" id="1032238"/>
    <lineage>
        <taxon>Bacteria</taxon>
        <taxon>Pseudomonadati</taxon>
        <taxon>Campylobacterota</taxon>
        <taxon>Epsilonproteobacteria</taxon>
        <taxon>Campylobacterales</taxon>
        <taxon>Arcobacteraceae</taxon>
        <taxon>Malaciobacter</taxon>
    </lineage>
</organism>
<dbReference type="RefSeq" id="WP_114842602.1">
    <property type="nucleotide sequence ID" value="NZ_CP031219.1"/>
</dbReference>
<dbReference type="EMBL" id="NXID01000029">
    <property type="protein sequence ID" value="RXK15403.1"/>
    <property type="molecule type" value="Genomic_DNA"/>
</dbReference>
<keyword evidence="2" id="KW-0472">Membrane</keyword>
<feature type="transmembrane region" description="Helical" evidence="2">
    <location>
        <begin position="83"/>
        <end position="107"/>
    </location>
</feature>
<comment type="caution">
    <text evidence="3">The sequence shown here is derived from an EMBL/GenBank/DDBJ whole genome shotgun (WGS) entry which is preliminary data.</text>
</comment>
<evidence type="ECO:0000313" key="4">
    <source>
        <dbReference type="Proteomes" id="UP000290092"/>
    </source>
</evidence>
<evidence type="ECO:0000256" key="2">
    <source>
        <dbReference type="SAM" id="Phobius"/>
    </source>
</evidence>
<keyword evidence="1" id="KW-0175">Coiled coil</keyword>
<evidence type="ECO:0000256" key="1">
    <source>
        <dbReference type="SAM" id="Coils"/>
    </source>
</evidence>
<keyword evidence="2" id="KW-1133">Transmembrane helix</keyword>
<evidence type="ECO:0000313" key="3">
    <source>
        <dbReference type="EMBL" id="RXK15403.1"/>
    </source>
</evidence>
<dbReference type="KEGG" id="amyt:AMYT_2232"/>
<sequence length="361" mass="41965">MAEQNSTKNSNEIVDEIKLEIEESSLDDKLSIDEDANEIQIEESQLDKDKKDVSEKDISEYAIDEDELKDYSVQKKQTKVQRILTAVIAVLLVVLTIGIILYITGFFDKKEEPKVQTKVEEVKEEKTFDFKSRDIDSDKLNKKFDRLTKYDPSLQDQLAKEEAIKKAKEEEERKALEEKKKLEEIENLKKELEAEKKALEEKQTALISEKEQLEQMKEKLLQEVEEKKKELEALENSKEQTQEEVVAVTNEEEENKMPEAIQQVVENSENANINTSKSFLPLINVSVIKGNLKKDYLAKIERIDKNILLCRDNQNNIEIYVGPYEMPSARNNLLNKFLDSGFNQAMLIDLTKEEFDKRCNY</sequence>
<dbReference type="AlphaFoldDB" id="A0AAX2AHK1"/>
<protein>
    <recommendedName>
        <fullName evidence="5">SPOR domain-containing protein</fullName>
    </recommendedName>
</protein>
<keyword evidence="4" id="KW-1185">Reference proteome</keyword>
<feature type="coiled-coil region" evidence="1">
    <location>
        <begin position="154"/>
        <end position="251"/>
    </location>
</feature>
<reference evidence="3 4" key="1">
    <citation type="submission" date="2017-09" db="EMBL/GenBank/DDBJ databases">
        <title>Genomics of the genus Arcobacter.</title>
        <authorList>
            <person name="Perez-Cataluna A."/>
            <person name="Figueras M.J."/>
            <person name="Salas-Masso N."/>
        </authorList>
    </citation>
    <scope>NUCLEOTIDE SEQUENCE [LARGE SCALE GENOMIC DNA]</scope>
    <source>
        <strain evidence="3 4">CECT 7386</strain>
    </source>
</reference>
<proteinExistence type="predicted"/>
<keyword evidence="2" id="KW-0812">Transmembrane</keyword>
<evidence type="ECO:0008006" key="5">
    <source>
        <dbReference type="Google" id="ProtNLM"/>
    </source>
</evidence>
<dbReference type="Proteomes" id="UP000290092">
    <property type="component" value="Unassembled WGS sequence"/>
</dbReference>
<gene>
    <name evidence="3" type="ORF">CP985_08530</name>
</gene>
<accession>A0AAX2AHK1</accession>